<evidence type="ECO:0000256" key="6">
    <source>
        <dbReference type="NCBIfam" id="TIGR00065"/>
    </source>
</evidence>
<dbReference type="Pfam" id="PF00091">
    <property type="entry name" value="Tubulin"/>
    <property type="match status" value="1"/>
</dbReference>
<feature type="binding site" evidence="5">
    <location>
        <begin position="24"/>
        <end position="28"/>
    </location>
    <ligand>
        <name>GTP</name>
        <dbReference type="ChEBI" id="CHEBI:37565"/>
    </ligand>
</feature>
<comment type="similarity">
    <text evidence="1 5 7">Belongs to the FtsZ family.</text>
</comment>
<organism evidence="11 12">
    <name type="scientific">Asticcacaulis biprosthecium C19</name>
    <dbReference type="NCBI Taxonomy" id="715226"/>
    <lineage>
        <taxon>Bacteria</taxon>
        <taxon>Pseudomonadati</taxon>
        <taxon>Pseudomonadota</taxon>
        <taxon>Alphaproteobacteria</taxon>
        <taxon>Caulobacterales</taxon>
        <taxon>Caulobacteraceae</taxon>
        <taxon>Asticcacaulis</taxon>
    </lineage>
</organism>
<dbReference type="GO" id="GO:0043093">
    <property type="term" value="P:FtsZ-dependent cytokinesis"/>
    <property type="evidence" value="ECO:0007669"/>
    <property type="project" value="UniProtKB-UniRule"/>
</dbReference>
<dbReference type="RefSeq" id="WP_006272568.1">
    <property type="nucleotide sequence ID" value="NZ_GL883077.1"/>
</dbReference>
<evidence type="ECO:0000256" key="4">
    <source>
        <dbReference type="ARBA" id="ARBA00023134"/>
    </source>
</evidence>
<feature type="domain" description="Tubulin/FtsZ GTPase" evidence="9">
    <location>
        <begin position="16"/>
        <end position="208"/>
    </location>
</feature>
<dbReference type="PANTHER" id="PTHR30314:SF3">
    <property type="entry name" value="MITOCHONDRIAL DIVISION PROTEIN FSZA"/>
    <property type="match status" value="1"/>
</dbReference>
<dbReference type="InterPro" id="IPR000158">
    <property type="entry name" value="Cell_div_FtsZ"/>
</dbReference>
<dbReference type="PANTHER" id="PTHR30314">
    <property type="entry name" value="CELL DIVISION PROTEIN FTSZ-RELATED"/>
    <property type="match status" value="1"/>
</dbReference>
<dbReference type="InterPro" id="IPR018316">
    <property type="entry name" value="Tubulin/FtsZ_2-layer-sand-dom"/>
</dbReference>
<keyword evidence="12" id="KW-1185">Reference proteome</keyword>
<gene>
    <name evidence="5 11" type="primary">ftsZ</name>
    <name evidence="11" type="ORF">ABI_18110</name>
</gene>
<comment type="subunit">
    <text evidence="5">Homodimer. Polymerizes to form a dynamic ring structure in a strictly GTP-dependent manner. Interacts directly with several other division proteins.</text>
</comment>
<dbReference type="AlphaFoldDB" id="F4QKR9"/>
<keyword evidence="5 7" id="KW-0132">Cell division</keyword>
<dbReference type="FunFam" id="3.40.50.1440:FF:000001">
    <property type="entry name" value="Cell division protein FtsZ"/>
    <property type="match status" value="1"/>
</dbReference>
<keyword evidence="5 7" id="KW-0131">Cell cycle</keyword>
<dbReference type="InterPro" id="IPR003008">
    <property type="entry name" value="Tubulin_FtsZ_GTPase"/>
</dbReference>
<feature type="region of interest" description="Disordered" evidence="8">
    <location>
        <begin position="419"/>
        <end position="552"/>
    </location>
</feature>
<evidence type="ECO:0000256" key="2">
    <source>
        <dbReference type="ARBA" id="ARBA00022490"/>
    </source>
</evidence>
<protein>
    <recommendedName>
        <fullName evidence="5 6">Cell division protein FtsZ</fullName>
    </recommendedName>
</protein>
<dbReference type="NCBIfam" id="TIGR00065">
    <property type="entry name" value="ftsZ"/>
    <property type="match status" value="1"/>
</dbReference>
<evidence type="ECO:0000259" key="9">
    <source>
        <dbReference type="SMART" id="SM00864"/>
    </source>
</evidence>
<dbReference type="PRINTS" id="PR00423">
    <property type="entry name" value="CELLDVISFTSZ"/>
</dbReference>
<dbReference type="CDD" id="cd02201">
    <property type="entry name" value="FtsZ_type1"/>
    <property type="match status" value="1"/>
</dbReference>
<evidence type="ECO:0000256" key="3">
    <source>
        <dbReference type="ARBA" id="ARBA00022741"/>
    </source>
</evidence>
<dbReference type="Pfam" id="PF12327">
    <property type="entry name" value="FtsZ_C"/>
    <property type="match status" value="1"/>
</dbReference>
<comment type="function">
    <text evidence="5 7">Essential cell division protein that forms a contractile ring structure (Z ring) at the future cell division site. The regulation of the ring assembly controls the timing and the location of cell division. One of the functions of the FtsZ ring is to recruit other cell division proteins to the septum to produce a new cell wall between the dividing cells. Binds GTP and shows GTPase activity.</text>
</comment>
<evidence type="ECO:0000313" key="12">
    <source>
        <dbReference type="Proteomes" id="UP000006512"/>
    </source>
</evidence>
<evidence type="ECO:0000313" key="11">
    <source>
        <dbReference type="EMBL" id="EGF93371.1"/>
    </source>
</evidence>
<dbReference type="InterPro" id="IPR037103">
    <property type="entry name" value="Tubulin/FtsZ-like_C"/>
</dbReference>
<dbReference type="SMART" id="SM00864">
    <property type="entry name" value="Tubulin"/>
    <property type="match status" value="1"/>
</dbReference>
<name>F4QKR9_9CAUL</name>
<dbReference type="InterPro" id="IPR024757">
    <property type="entry name" value="FtsZ_C"/>
</dbReference>
<dbReference type="GO" id="GO:0005525">
    <property type="term" value="F:GTP binding"/>
    <property type="evidence" value="ECO:0007669"/>
    <property type="project" value="UniProtKB-UniRule"/>
</dbReference>
<dbReference type="SUPFAM" id="SSF55307">
    <property type="entry name" value="Tubulin C-terminal domain-like"/>
    <property type="match status" value="1"/>
</dbReference>
<comment type="subcellular location">
    <subcellularLocation>
        <location evidence="5">Cytoplasm</location>
    </subcellularLocation>
    <text evidence="5">Assembles at midcell at the inner surface of the cytoplasmic membrane.</text>
</comment>
<dbReference type="PROSITE" id="PS01134">
    <property type="entry name" value="FTSZ_1"/>
    <property type="match status" value="1"/>
</dbReference>
<dbReference type="FunFam" id="3.30.1330.20:FF:000011">
    <property type="entry name" value="Cell division protein FtsZ"/>
    <property type="match status" value="1"/>
</dbReference>
<evidence type="ECO:0000256" key="1">
    <source>
        <dbReference type="ARBA" id="ARBA00009690"/>
    </source>
</evidence>
<evidence type="ECO:0000256" key="5">
    <source>
        <dbReference type="HAMAP-Rule" id="MF_00909"/>
    </source>
</evidence>
<feature type="binding site" evidence="5">
    <location>
        <position position="146"/>
    </location>
    <ligand>
        <name>GTP</name>
        <dbReference type="ChEBI" id="CHEBI:37565"/>
    </ligand>
</feature>
<keyword evidence="4 5" id="KW-0342">GTP-binding</keyword>
<dbReference type="InterPro" id="IPR008280">
    <property type="entry name" value="Tub_FtsZ_C"/>
</dbReference>
<dbReference type="InterPro" id="IPR020805">
    <property type="entry name" value="Cell_div_FtsZ_CS"/>
</dbReference>
<dbReference type="eggNOG" id="COG0206">
    <property type="taxonomic scope" value="Bacteria"/>
</dbReference>
<feature type="binding site" evidence="5">
    <location>
        <position position="142"/>
    </location>
    <ligand>
        <name>GTP</name>
        <dbReference type="ChEBI" id="CHEBI:37565"/>
    </ligand>
</feature>
<dbReference type="PROSITE" id="PS01135">
    <property type="entry name" value="FTSZ_2"/>
    <property type="match status" value="1"/>
</dbReference>
<feature type="binding site" evidence="5">
    <location>
        <position position="190"/>
    </location>
    <ligand>
        <name>GTP</name>
        <dbReference type="ChEBI" id="CHEBI:37565"/>
    </ligand>
</feature>
<dbReference type="GO" id="GO:0051258">
    <property type="term" value="P:protein polymerization"/>
    <property type="evidence" value="ECO:0007669"/>
    <property type="project" value="UniProtKB-UniRule"/>
</dbReference>
<accession>F4QKR9</accession>
<dbReference type="Proteomes" id="UP000006512">
    <property type="component" value="Unassembled WGS sequence"/>
</dbReference>
<dbReference type="STRING" id="715226.ABI_18110"/>
<dbReference type="GO" id="GO:0003924">
    <property type="term" value="F:GTPase activity"/>
    <property type="evidence" value="ECO:0007669"/>
    <property type="project" value="UniProtKB-UniRule"/>
</dbReference>
<dbReference type="GO" id="GO:0032153">
    <property type="term" value="C:cell division site"/>
    <property type="evidence" value="ECO:0007669"/>
    <property type="project" value="UniProtKB-UniRule"/>
</dbReference>
<dbReference type="Gene3D" id="3.40.50.1440">
    <property type="entry name" value="Tubulin/FtsZ, GTPase domain"/>
    <property type="match status" value="1"/>
</dbReference>
<sequence>MGISLSAPRATELKPRIVVFGVGGAGGNAVNNMIEAGLEGVEFVVANTDAQQLQFSRTDARIQLGVGITMGLGAGAHPEVGMTAAEESSDIINEHLEGAHMVFITAGMGGGTGTGAAPIIAKCARERGILTVGVVTKPFTFEGRHRMRLADAGIAELQRYVDTLIVIPNQNLFRIANERTTFAEAFGMADQVLHAGVRSITDLMVLPGLINLDFADVRSVMSDMGKAMMGTGEASGEDRAILAAQNAIQNPLLDETSLKGAKAVLVNVTGGLDMTLHEVDEAANAISSEVDPEANIIFGAAFDPSLDGKLRVSVVATGMDGVALQTPLNTPVKAQIPPPTFGMGYAARQESQAQPAAQSAPLAPAAEARPAPVMPSLTPARSSLFEERAAPAPAPEPQVISKIVDPMADDDGFFAQPEAEIRPEPPVEAPVARPSPSISRPNPYTNARLETPSAVPAPQVTARSAQPVQPQSTPRLQTEDEGRESFWRGLFPQRGAAPQAGPVEAVEEAAQDRYVPAPQRSNLNPASRPVEQPSMEAEDDLEIPSFLRRLAN</sequence>
<dbReference type="SMART" id="SM00865">
    <property type="entry name" value="Tubulin_C"/>
    <property type="match status" value="1"/>
</dbReference>
<dbReference type="GO" id="GO:0000917">
    <property type="term" value="P:division septum assembly"/>
    <property type="evidence" value="ECO:0007669"/>
    <property type="project" value="UniProtKB-KW"/>
</dbReference>
<dbReference type="GO" id="GO:0005737">
    <property type="term" value="C:cytoplasm"/>
    <property type="evidence" value="ECO:0007669"/>
    <property type="project" value="UniProtKB-SubCell"/>
</dbReference>
<feature type="compositionally biased region" description="Polar residues" evidence="8">
    <location>
        <begin position="461"/>
        <end position="476"/>
    </location>
</feature>
<feature type="region of interest" description="Disordered" evidence="8">
    <location>
        <begin position="348"/>
        <end position="377"/>
    </location>
</feature>
<keyword evidence="3 5" id="KW-0547">Nucleotide-binding</keyword>
<dbReference type="HOGENOM" id="CLU_024865_5_2_5"/>
<feature type="binding site" evidence="5">
    <location>
        <begin position="111"/>
        <end position="113"/>
    </location>
    <ligand>
        <name>GTP</name>
        <dbReference type="ChEBI" id="CHEBI:37565"/>
    </ligand>
</feature>
<feature type="compositionally biased region" description="Low complexity" evidence="8">
    <location>
        <begin position="348"/>
        <end position="371"/>
    </location>
</feature>
<evidence type="ECO:0000259" key="10">
    <source>
        <dbReference type="SMART" id="SM00865"/>
    </source>
</evidence>
<dbReference type="InterPro" id="IPR045061">
    <property type="entry name" value="FtsZ/CetZ"/>
</dbReference>
<dbReference type="InterPro" id="IPR036525">
    <property type="entry name" value="Tubulin/FtsZ_GTPase_sf"/>
</dbReference>
<feature type="compositionally biased region" description="Basic and acidic residues" evidence="8">
    <location>
        <begin position="477"/>
        <end position="486"/>
    </location>
</feature>
<evidence type="ECO:0000256" key="8">
    <source>
        <dbReference type="SAM" id="MobiDB-lite"/>
    </source>
</evidence>
<keyword evidence="5 7" id="KW-0717">Septation</keyword>
<evidence type="ECO:0000256" key="7">
    <source>
        <dbReference type="RuleBase" id="RU000631"/>
    </source>
</evidence>
<proteinExistence type="inferred from homology"/>
<feature type="domain" description="Tubulin/FtsZ 2-layer sandwich" evidence="10">
    <location>
        <begin position="210"/>
        <end position="328"/>
    </location>
</feature>
<keyword evidence="2 5" id="KW-0963">Cytoplasm</keyword>
<dbReference type="OrthoDB" id="9813375at2"/>
<dbReference type="Gene3D" id="3.30.1330.20">
    <property type="entry name" value="Tubulin/FtsZ, C-terminal domain"/>
    <property type="match status" value="1"/>
</dbReference>
<dbReference type="HAMAP" id="MF_00909">
    <property type="entry name" value="FtsZ"/>
    <property type="match status" value="1"/>
</dbReference>
<reference evidence="12" key="1">
    <citation type="submission" date="2011-03" db="EMBL/GenBank/DDBJ databases">
        <title>Draft genome sequence of Brevundimonas diminuta.</title>
        <authorList>
            <person name="Brown P.J.B."/>
            <person name="Buechlein A."/>
            <person name="Hemmerich C."/>
            <person name="Brun Y.V."/>
        </authorList>
    </citation>
    <scope>NUCLEOTIDE SEQUENCE [LARGE SCALE GENOMIC DNA]</scope>
    <source>
        <strain evidence="12">C19</strain>
    </source>
</reference>
<dbReference type="SUPFAM" id="SSF52490">
    <property type="entry name" value="Tubulin nucleotide-binding domain-like"/>
    <property type="match status" value="1"/>
</dbReference>
<dbReference type="EMBL" id="GL883077">
    <property type="protein sequence ID" value="EGF93371.1"/>
    <property type="molecule type" value="Genomic_DNA"/>
</dbReference>